<evidence type="ECO:0000256" key="1">
    <source>
        <dbReference type="ARBA" id="ARBA00001947"/>
    </source>
</evidence>
<comment type="similarity">
    <text evidence="3">Belongs to the metallo-dependent hydrolases superfamily. Adenosine and AMP deaminases family. ADGF subfamily.</text>
</comment>
<protein>
    <recommendedName>
        <fullName evidence="4">adenosine deaminase</fullName>
        <ecNumber evidence="4">3.5.4.4</ecNumber>
    </recommendedName>
</protein>
<dbReference type="HOGENOM" id="CLU_022829_2_1_1"/>
<organism evidence="12 13">
    <name type="scientific">Chaetomium globosum (strain ATCC 6205 / CBS 148.51 / DSM 1962 / NBRC 6347 / NRRL 1970)</name>
    <name type="common">Soil fungus</name>
    <dbReference type="NCBI Taxonomy" id="306901"/>
    <lineage>
        <taxon>Eukaryota</taxon>
        <taxon>Fungi</taxon>
        <taxon>Dikarya</taxon>
        <taxon>Ascomycota</taxon>
        <taxon>Pezizomycotina</taxon>
        <taxon>Sordariomycetes</taxon>
        <taxon>Sordariomycetidae</taxon>
        <taxon>Sordariales</taxon>
        <taxon>Chaetomiaceae</taxon>
        <taxon>Chaetomium</taxon>
    </lineage>
</organism>
<dbReference type="Gene3D" id="3.20.20.140">
    <property type="entry name" value="Metal-dependent hydrolases"/>
    <property type="match status" value="1"/>
</dbReference>
<dbReference type="eggNOG" id="KOG1097">
    <property type="taxonomic scope" value="Eukaryota"/>
</dbReference>
<dbReference type="GO" id="GO:0046872">
    <property type="term" value="F:metal ion binding"/>
    <property type="evidence" value="ECO:0007669"/>
    <property type="project" value="UniProtKB-KW"/>
</dbReference>
<dbReference type="InterPro" id="IPR032466">
    <property type="entry name" value="Metal_Hydrolase"/>
</dbReference>
<keyword evidence="13" id="KW-1185">Reference proteome</keyword>
<name>Q2HGU7_CHAGB</name>
<reference evidence="13" key="1">
    <citation type="journal article" date="2015" name="Genome Announc.">
        <title>Draft genome sequence of the cellulolytic fungus Chaetomium globosum.</title>
        <authorList>
            <person name="Cuomo C.A."/>
            <person name="Untereiner W.A."/>
            <person name="Ma L.-J."/>
            <person name="Grabherr M."/>
            <person name="Birren B.W."/>
        </authorList>
    </citation>
    <scope>NUCLEOTIDE SEQUENCE [LARGE SCALE GENOMIC DNA]</scope>
    <source>
        <strain evidence="13">ATCC 6205 / CBS 148.51 / DSM 1962 / NBRC 6347 / NRRL 1970</strain>
    </source>
</reference>
<dbReference type="FunFam" id="3.20.20.140:FF:000017">
    <property type="entry name" value="Adenosine deaminase 2"/>
    <property type="match status" value="1"/>
</dbReference>
<dbReference type="GO" id="GO:0006154">
    <property type="term" value="P:adenosine catabolic process"/>
    <property type="evidence" value="ECO:0007669"/>
    <property type="project" value="TreeGrafter"/>
</dbReference>
<dbReference type="RefSeq" id="XP_001219778.1">
    <property type="nucleotide sequence ID" value="XM_001219777.1"/>
</dbReference>
<evidence type="ECO:0000256" key="8">
    <source>
        <dbReference type="ARBA" id="ARBA00022801"/>
    </source>
</evidence>
<keyword evidence="7" id="KW-0732">Signal</keyword>
<keyword evidence="8" id="KW-0378">Hydrolase</keyword>
<gene>
    <name evidence="12" type="ORF">CHGG_00557</name>
</gene>
<evidence type="ECO:0000256" key="5">
    <source>
        <dbReference type="ARBA" id="ARBA00022525"/>
    </source>
</evidence>
<evidence type="ECO:0000256" key="2">
    <source>
        <dbReference type="ARBA" id="ARBA00004613"/>
    </source>
</evidence>
<dbReference type="AlphaFoldDB" id="Q2HGU7"/>
<evidence type="ECO:0000256" key="9">
    <source>
        <dbReference type="ARBA" id="ARBA00047764"/>
    </source>
</evidence>
<evidence type="ECO:0000256" key="3">
    <source>
        <dbReference type="ARBA" id="ARBA00006083"/>
    </source>
</evidence>
<dbReference type="Proteomes" id="UP000001056">
    <property type="component" value="Unassembled WGS sequence"/>
</dbReference>
<dbReference type="SUPFAM" id="SSF51556">
    <property type="entry name" value="Metallo-dependent hydrolases"/>
    <property type="match status" value="1"/>
</dbReference>
<evidence type="ECO:0000256" key="6">
    <source>
        <dbReference type="ARBA" id="ARBA00022723"/>
    </source>
</evidence>
<evidence type="ECO:0000256" key="7">
    <source>
        <dbReference type="ARBA" id="ARBA00022729"/>
    </source>
</evidence>
<dbReference type="PANTHER" id="PTHR11409:SF39">
    <property type="entry name" value="ADENOSINE DEAMINASE 2"/>
    <property type="match status" value="1"/>
</dbReference>
<evidence type="ECO:0000256" key="4">
    <source>
        <dbReference type="ARBA" id="ARBA00012784"/>
    </source>
</evidence>
<dbReference type="Pfam" id="PF00962">
    <property type="entry name" value="A_deaminase"/>
    <property type="match status" value="1"/>
</dbReference>
<dbReference type="InterPro" id="IPR006330">
    <property type="entry name" value="Ado/ade_deaminase"/>
</dbReference>
<dbReference type="GeneID" id="4386201"/>
<feature type="region of interest" description="Disordered" evidence="10">
    <location>
        <begin position="513"/>
        <end position="534"/>
    </location>
</feature>
<sequence>MAPITDDEWADLVAHELPKTTDPALSPIAKKARDILFRIRLEEIRSSGPPPSKEKAKSWQIIRRMPKGALLRAHCHSLVDISHLLEVALGTPGICISCPDGNLATQYARNEGGLRIQFKAKTNPDDASIWGADYAPGTYIALSKAADDYPEGGRQGFVEWFKGRCMNSTQDSNLRMHRGTPLTYSEAINGMIYYEPIWRAFLQRLMVNLVEDGVYWLELRLTFPFGYYREGSQASDPDHDHLFQAIGEEVARFQATDSGRRFWGLRVMWSTSRRQDPRSIIEDADSCISTKLLRPQLVAGYDLAGPENLGRPLAGLLPELFWFRKQCAVEDVQIPFFLGAGGSLHDNDATTERNLFDALLLGTRRIGNAVALHKHPRLVEAVKDKRILVETCPVPNEGFDPTSGSVMSHPLPTLLAQGVPCALCDDNSGIPSGQGKDGASLMTNIFWYAFQAWDSIDLATLGSLAENSVRWAAFEDQDAETCRRGVKRQANYSFRVQGRATYARQAWGPERKPLDYSNGDADIVGTPATSTTKA</sequence>
<dbReference type="GO" id="GO:0046103">
    <property type="term" value="P:inosine biosynthetic process"/>
    <property type="evidence" value="ECO:0007669"/>
    <property type="project" value="TreeGrafter"/>
</dbReference>
<feature type="domain" description="Adenosine deaminase" evidence="11">
    <location>
        <begin position="210"/>
        <end position="476"/>
    </location>
</feature>
<dbReference type="PANTHER" id="PTHR11409">
    <property type="entry name" value="ADENOSINE DEAMINASE"/>
    <property type="match status" value="1"/>
</dbReference>
<dbReference type="EMBL" id="CH408029">
    <property type="protein sequence ID" value="EAQ92322.1"/>
    <property type="molecule type" value="Genomic_DNA"/>
</dbReference>
<keyword evidence="6" id="KW-0479">Metal-binding</keyword>
<dbReference type="OrthoDB" id="7202371at2759"/>
<evidence type="ECO:0000313" key="12">
    <source>
        <dbReference type="EMBL" id="EAQ92322.1"/>
    </source>
</evidence>
<comment type="subcellular location">
    <subcellularLocation>
        <location evidence="2">Secreted</location>
    </subcellularLocation>
</comment>
<evidence type="ECO:0000259" key="11">
    <source>
        <dbReference type="Pfam" id="PF00962"/>
    </source>
</evidence>
<evidence type="ECO:0000313" key="13">
    <source>
        <dbReference type="Proteomes" id="UP000001056"/>
    </source>
</evidence>
<proteinExistence type="inferred from homology"/>
<dbReference type="InterPro" id="IPR001365">
    <property type="entry name" value="A_deaminase_dom"/>
</dbReference>
<evidence type="ECO:0000256" key="10">
    <source>
        <dbReference type="SAM" id="MobiDB-lite"/>
    </source>
</evidence>
<dbReference type="STRING" id="306901.Q2HGU7"/>
<dbReference type="InParanoid" id="Q2HGU7"/>
<dbReference type="GO" id="GO:0005576">
    <property type="term" value="C:extracellular region"/>
    <property type="evidence" value="ECO:0007669"/>
    <property type="project" value="UniProtKB-SubCell"/>
</dbReference>
<accession>Q2HGU7</accession>
<keyword evidence="5" id="KW-0964">Secreted</keyword>
<dbReference type="VEuPathDB" id="FungiDB:CHGG_00557"/>
<comment type="catalytic activity">
    <reaction evidence="9">
        <text>adenosine + H2O + H(+) = inosine + NH4(+)</text>
        <dbReference type="Rhea" id="RHEA:24408"/>
        <dbReference type="ChEBI" id="CHEBI:15377"/>
        <dbReference type="ChEBI" id="CHEBI:15378"/>
        <dbReference type="ChEBI" id="CHEBI:16335"/>
        <dbReference type="ChEBI" id="CHEBI:17596"/>
        <dbReference type="ChEBI" id="CHEBI:28938"/>
        <dbReference type="EC" id="3.5.4.4"/>
    </reaction>
</comment>
<dbReference type="EC" id="3.5.4.4" evidence="4"/>
<dbReference type="GO" id="GO:0004000">
    <property type="term" value="F:adenosine deaminase activity"/>
    <property type="evidence" value="ECO:0007669"/>
    <property type="project" value="TreeGrafter"/>
</dbReference>
<dbReference type="OMA" id="SMKQCIE"/>
<comment type="cofactor">
    <cofactor evidence="1">
        <name>Zn(2+)</name>
        <dbReference type="ChEBI" id="CHEBI:29105"/>
    </cofactor>
</comment>